<dbReference type="SUPFAM" id="SSF88659">
    <property type="entry name" value="Sigma3 and sigma4 domains of RNA polymerase sigma factors"/>
    <property type="match status" value="1"/>
</dbReference>
<comment type="similarity">
    <text evidence="1">Belongs to the sigma-70 factor family. ECF subfamily.</text>
</comment>
<dbReference type="InterPro" id="IPR013249">
    <property type="entry name" value="RNA_pol_sigma70_r4_t2"/>
</dbReference>
<evidence type="ECO:0000313" key="9">
    <source>
        <dbReference type="Proteomes" id="UP001596976"/>
    </source>
</evidence>
<keyword evidence="3" id="KW-0731">Sigma factor</keyword>
<dbReference type="SUPFAM" id="SSF88946">
    <property type="entry name" value="Sigma2 domain of RNA polymerase sigma factors"/>
    <property type="match status" value="1"/>
</dbReference>
<proteinExistence type="inferred from homology"/>
<keyword evidence="4" id="KW-0238">DNA-binding</keyword>
<dbReference type="InterPro" id="IPR007627">
    <property type="entry name" value="RNA_pol_sigma70_r2"/>
</dbReference>
<dbReference type="InterPro" id="IPR013324">
    <property type="entry name" value="RNA_pol_sigma_r3/r4-like"/>
</dbReference>
<name>A0ABW3H0J7_9BACL</name>
<evidence type="ECO:0000256" key="2">
    <source>
        <dbReference type="ARBA" id="ARBA00023015"/>
    </source>
</evidence>
<feature type="domain" description="RNA polymerase sigma factor 70 region 4 type 2" evidence="7">
    <location>
        <begin position="103"/>
        <end position="154"/>
    </location>
</feature>
<keyword evidence="9" id="KW-1185">Reference proteome</keyword>
<dbReference type="Pfam" id="PF08281">
    <property type="entry name" value="Sigma70_r4_2"/>
    <property type="match status" value="1"/>
</dbReference>
<dbReference type="Proteomes" id="UP001596976">
    <property type="component" value="Unassembled WGS sequence"/>
</dbReference>
<keyword evidence="2" id="KW-0805">Transcription regulation</keyword>
<dbReference type="InterPro" id="IPR014284">
    <property type="entry name" value="RNA_pol_sigma-70_dom"/>
</dbReference>
<evidence type="ECO:0000259" key="6">
    <source>
        <dbReference type="Pfam" id="PF04542"/>
    </source>
</evidence>
<dbReference type="NCBIfam" id="TIGR02937">
    <property type="entry name" value="sigma70-ECF"/>
    <property type="match status" value="1"/>
</dbReference>
<dbReference type="InterPro" id="IPR013325">
    <property type="entry name" value="RNA_pol_sigma_r2"/>
</dbReference>
<evidence type="ECO:0000259" key="7">
    <source>
        <dbReference type="Pfam" id="PF08281"/>
    </source>
</evidence>
<organism evidence="8 9">
    <name type="scientific">Savagea faecisuis</name>
    <dbReference type="NCBI Taxonomy" id="1274803"/>
    <lineage>
        <taxon>Bacteria</taxon>
        <taxon>Bacillati</taxon>
        <taxon>Bacillota</taxon>
        <taxon>Bacilli</taxon>
        <taxon>Bacillales</taxon>
        <taxon>Caryophanaceae</taxon>
        <taxon>Savagea</taxon>
    </lineage>
</organism>
<dbReference type="EMBL" id="JBHTJF010000022">
    <property type="protein sequence ID" value="MFD0943161.1"/>
    <property type="molecule type" value="Genomic_DNA"/>
</dbReference>
<dbReference type="Pfam" id="PF04542">
    <property type="entry name" value="Sigma70_r2"/>
    <property type="match status" value="1"/>
</dbReference>
<evidence type="ECO:0000256" key="3">
    <source>
        <dbReference type="ARBA" id="ARBA00023082"/>
    </source>
</evidence>
<dbReference type="RefSeq" id="WP_381010555.1">
    <property type="nucleotide sequence ID" value="NZ_JBHTJF010000022.1"/>
</dbReference>
<dbReference type="InterPro" id="IPR036388">
    <property type="entry name" value="WH-like_DNA-bd_sf"/>
</dbReference>
<evidence type="ECO:0000313" key="8">
    <source>
        <dbReference type="EMBL" id="MFD0943161.1"/>
    </source>
</evidence>
<accession>A0ABW3H0J7</accession>
<dbReference type="InterPro" id="IPR039425">
    <property type="entry name" value="RNA_pol_sigma-70-like"/>
</dbReference>
<feature type="domain" description="RNA polymerase sigma-70 region 2" evidence="6">
    <location>
        <begin position="8"/>
        <end position="73"/>
    </location>
</feature>
<protein>
    <submittedName>
        <fullName evidence="8">RNA polymerase sigma factor</fullName>
    </submittedName>
</protein>
<evidence type="ECO:0000256" key="1">
    <source>
        <dbReference type="ARBA" id="ARBA00010641"/>
    </source>
</evidence>
<dbReference type="PANTHER" id="PTHR43133">
    <property type="entry name" value="RNA POLYMERASE ECF-TYPE SIGMA FACTO"/>
    <property type="match status" value="1"/>
</dbReference>
<dbReference type="Gene3D" id="1.10.10.10">
    <property type="entry name" value="Winged helix-like DNA-binding domain superfamily/Winged helix DNA-binding domain"/>
    <property type="match status" value="1"/>
</dbReference>
<keyword evidence="5" id="KW-0804">Transcription</keyword>
<sequence length="160" mass="19201">MNTLERAYMDVQPKLYRYFLAQLYDREMAEDLTQDVFYTALKRLHTFRGEASLETWLFSIARFHLLNYIRSKKKDPILQEEWALQLARESTEEEWLVKEETRTILAFIQTLPSPPKEVMTLRLFGERSFAEIGQLLGKSETYARVTFHRTKQKMQQRLEE</sequence>
<gene>
    <name evidence="8" type="ORF">ACFQ0V_05185</name>
</gene>
<evidence type="ECO:0000256" key="5">
    <source>
        <dbReference type="ARBA" id="ARBA00023163"/>
    </source>
</evidence>
<dbReference type="PANTHER" id="PTHR43133:SF8">
    <property type="entry name" value="RNA POLYMERASE SIGMA FACTOR HI_1459-RELATED"/>
    <property type="match status" value="1"/>
</dbReference>
<reference evidence="9" key="1">
    <citation type="journal article" date="2019" name="Int. J. Syst. Evol. Microbiol.">
        <title>The Global Catalogue of Microorganisms (GCM) 10K type strain sequencing project: providing services to taxonomists for standard genome sequencing and annotation.</title>
        <authorList>
            <consortium name="The Broad Institute Genomics Platform"/>
            <consortium name="The Broad Institute Genome Sequencing Center for Infectious Disease"/>
            <person name="Wu L."/>
            <person name="Ma J."/>
        </authorList>
    </citation>
    <scope>NUCLEOTIDE SEQUENCE [LARGE SCALE GENOMIC DNA]</scope>
    <source>
        <strain evidence="9">CCUG 63563</strain>
    </source>
</reference>
<dbReference type="Gene3D" id="1.10.1740.10">
    <property type="match status" value="1"/>
</dbReference>
<evidence type="ECO:0000256" key="4">
    <source>
        <dbReference type="ARBA" id="ARBA00023125"/>
    </source>
</evidence>
<comment type="caution">
    <text evidence="8">The sequence shown here is derived from an EMBL/GenBank/DDBJ whole genome shotgun (WGS) entry which is preliminary data.</text>
</comment>